<sequence length="309" mass="33698">MRITYLLLALCLTLLTGSCTQTENKGTIAPGERMKVVTTTSILKDAVANIIGDAADVEAIMGSGVDPHLYKATQGDLDKLMGADVIVYNGLHLEGKMGEVMEKLGRQKTVVAGTAGIPQEKLRSSPQFQDSHDPHVWFDVQLWQEVVKHLSQELQQKDPANAQVYQQNTQAYLQELNELHQWVAQQIKTIPEQQRILITAHDAFGYFGDAYSIKVRGLQGISTVSEFGLQDVSALVNYISDNRIKAVFVESSVSPKAIEAVVIGSRDKGHDVKVGGTLYSDALGEDGTAEGTYTGMVKHNVNTIVSSLK</sequence>
<dbReference type="RefSeq" id="WP_266053698.1">
    <property type="nucleotide sequence ID" value="NZ_JAPFQO010000011.1"/>
</dbReference>
<dbReference type="InterPro" id="IPR006128">
    <property type="entry name" value="Lipoprotein_PsaA-like"/>
</dbReference>
<keyword evidence="5 7" id="KW-0732">Signal</keyword>
<evidence type="ECO:0000256" key="6">
    <source>
        <dbReference type="RuleBase" id="RU003512"/>
    </source>
</evidence>
<dbReference type="PROSITE" id="PS51257">
    <property type="entry name" value="PROKAR_LIPOPROTEIN"/>
    <property type="match status" value="1"/>
</dbReference>
<evidence type="ECO:0000313" key="9">
    <source>
        <dbReference type="Proteomes" id="UP001207228"/>
    </source>
</evidence>
<dbReference type="Gene3D" id="3.40.50.1980">
    <property type="entry name" value="Nitrogenase molybdenum iron protein domain"/>
    <property type="match status" value="2"/>
</dbReference>
<dbReference type="PRINTS" id="PR00691">
    <property type="entry name" value="ADHESINB"/>
</dbReference>
<name>A0ABT3RIM8_9BACT</name>
<feature type="signal peptide" evidence="7">
    <location>
        <begin position="1"/>
        <end position="21"/>
    </location>
</feature>
<comment type="subcellular location">
    <subcellularLocation>
        <location evidence="1">Cell envelope</location>
    </subcellularLocation>
</comment>
<dbReference type="Pfam" id="PF01297">
    <property type="entry name" value="ZnuA"/>
    <property type="match status" value="1"/>
</dbReference>
<evidence type="ECO:0000256" key="5">
    <source>
        <dbReference type="ARBA" id="ARBA00022729"/>
    </source>
</evidence>
<dbReference type="InterPro" id="IPR006129">
    <property type="entry name" value="AdhesinB"/>
</dbReference>
<dbReference type="InterPro" id="IPR050492">
    <property type="entry name" value="Bact_metal-bind_prot9"/>
</dbReference>
<evidence type="ECO:0000256" key="2">
    <source>
        <dbReference type="ARBA" id="ARBA00011028"/>
    </source>
</evidence>
<keyword evidence="3 6" id="KW-0813">Transport</keyword>
<dbReference type="EMBL" id="JAPFQO010000011">
    <property type="protein sequence ID" value="MCX2741477.1"/>
    <property type="molecule type" value="Genomic_DNA"/>
</dbReference>
<dbReference type="PANTHER" id="PTHR42953:SF1">
    <property type="entry name" value="METAL-BINDING PROTEIN HI_0362-RELATED"/>
    <property type="match status" value="1"/>
</dbReference>
<dbReference type="PANTHER" id="PTHR42953">
    <property type="entry name" value="HIGH-AFFINITY ZINC UPTAKE SYSTEM PROTEIN ZNUA-RELATED"/>
    <property type="match status" value="1"/>
</dbReference>
<gene>
    <name evidence="8" type="ORF">OO017_16070</name>
</gene>
<proteinExistence type="inferred from homology"/>
<evidence type="ECO:0000256" key="7">
    <source>
        <dbReference type="SAM" id="SignalP"/>
    </source>
</evidence>
<dbReference type="InterPro" id="IPR006127">
    <property type="entry name" value="ZnuA-like"/>
</dbReference>
<accession>A0ABT3RIM8</accession>
<feature type="chain" id="PRO_5047057308" evidence="7">
    <location>
        <begin position="22"/>
        <end position="309"/>
    </location>
</feature>
<comment type="similarity">
    <text evidence="2 6">Belongs to the bacterial solute-binding protein 9 family.</text>
</comment>
<evidence type="ECO:0000256" key="3">
    <source>
        <dbReference type="ARBA" id="ARBA00022448"/>
    </source>
</evidence>
<reference evidence="8 9" key="1">
    <citation type="submission" date="2022-11" db="EMBL/GenBank/DDBJ databases">
        <title>The characterization of three novel Bacteroidetes species and genomic analysis of their roles in tidal elemental geochemical cycles.</title>
        <authorList>
            <person name="Ma K.-J."/>
        </authorList>
    </citation>
    <scope>NUCLEOTIDE SEQUENCE [LARGE SCALE GENOMIC DNA]</scope>
    <source>
        <strain evidence="8 9">M82</strain>
    </source>
</reference>
<dbReference type="SUPFAM" id="SSF53807">
    <property type="entry name" value="Helical backbone' metal receptor"/>
    <property type="match status" value="1"/>
</dbReference>
<dbReference type="Proteomes" id="UP001207228">
    <property type="component" value="Unassembled WGS sequence"/>
</dbReference>
<evidence type="ECO:0000313" key="8">
    <source>
        <dbReference type="EMBL" id="MCX2741477.1"/>
    </source>
</evidence>
<evidence type="ECO:0000256" key="1">
    <source>
        <dbReference type="ARBA" id="ARBA00004196"/>
    </source>
</evidence>
<dbReference type="PRINTS" id="PR00690">
    <property type="entry name" value="ADHESNFAMILY"/>
</dbReference>
<keyword evidence="4" id="KW-0479">Metal-binding</keyword>
<protein>
    <submittedName>
        <fullName evidence="8">Zinc ABC transporter substrate-binding protein</fullName>
    </submittedName>
</protein>
<keyword evidence="9" id="KW-1185">Reference proteome</keyword>
<organism evidence="8 9">
    <name type="scientific">Pontibacter anaerobius</name>
    <dbReference type="NCBI Taxonomy" id="2993940"/>
    <lineage>
        <taxon>Bacteria</taxon>
        <taxon>Pseudomonadati</taxon>
        <taxon>Bacteroidota</taxon>
        <taxon>Cytophagia</taxon>
        <taxon>Cytophagales</taxon>
        <taxon>Hymenobacteraceae</taxon>
        <taxon>Pontibacter</taxon>
    </lineage>
</organism>
<comment type="caution">
    <text evidence="8">The sequence shown here is derived from an EMBL/GenBank/DDBJ whole genome shotgun (WGS) entry which is preliminary data.</text>
</comment>
<evidence type="ECO:0000256" key="4">
    <source>
        <dbReference type="ARBA" id="ARBA00022723"/>
    </source>
</evidence>